<dbReference type="Pfam" id="PF03595">
    <property type="entry name" value="SLAC1"/>
    <property type="match status" value="1"/>
</dbReference>
<evidence type="ECO:0000313" key="8">
    <source>
        <dbReference type="EMBL" id="APR04483.1"/>
    </source>
</evidence>
<sequence>MKARSRRGRCGETRLLADLAALSPAYFGVVMATGIISLTADALAMPRLAWALFVVNCAMYVVIGLLYVLRMIRFPQHFFGDMVDHLRGPGFFTAVAASSILGSQFLILAGSERAALALWAVAIALWVGLTYTIFTAFTVKEQKPALDQGISGGWLLAVVATQSIAVLGALLANHLAQPYRLELNFLALSMWLWGGMLYIWMMSLIFYRYTFFRFSPGDLTPPYWINMGAMAISTLAGSLLIVNAPDAPYLSSLLPFLKGFTVFYWATGTWWIPMLVILALWRHVYKRFPLKYDPLYWGAVFPLGMYAASTHWMAAAMEFDFLHGLPPAFLYAALIAWSAAFAGLARDLWRRLGAAWASRGGAGR</sequence>
<dbReference type="KEGG" id="tcl:Tchl_1625"/>
<dbReference type="Proteomes" id="UP000185739">
    <property type="component" value="Chromosome"/>
</dbReference>
<dbReference type="EMBL" id="CP018839">
    <property type="protein sequence ID" value="APR04483.1"/>
    <property type="molecule type" value="Genomic_DNA"/>
</dbReference>
<dbReference type="PANTHER" id="PTHR31686">
    <property type="match status" value="1"/>
</dbReference>
<evidence type="ECO:0000256" key="2">
    <source>
        <dbReference type="ARBA" id="ARBA00008566"/>
    </source>
</evidence>
<dbReference type="RefSeq" id="WP_075147959.1">
    <property type="nucleotide sequence ID" value="NZ_CP018839.1"/>
</dbReference>
<evidence type="ECO:0000256" key="3">
    <source>
        <dbReference type="ARBA" id="ARBA00022448"/>
    </source>
</evidence>
<comment type="subcellular location">
    <subcellularLocation>
        <location evidence="1">Cell membrane</location>
        <topology evidence="1">Multi-pass membrane protein</topology>
    </subcellularLocation>
</comment>
<dbReference type="InterPro" id="IPR038665">
    <property type="entry name" value="Voltage-dep_anion_channel_sf"/>
</dbReference>
<dbReference type="AlphaFoldDB" id="A0A1H5WRJ2"/>
<evidence type="ECO:0000256" key="6">
    <source>
        <dbReference type="ARBA" id="ARBA00022989"/>
    </source>
</evidence>
<evidence type="ECO:0000256" key="1">
    <source>
        <dbReference type="ARBA" id="ARBA00004651"/>
    </source>
</evidence>
<accession>A0A1H5WRJ2</accession>
<dbReference type="PANTHER" id="PTHR31686:SF1">
    <property type="entry name" value="SULFITE EFFLUX PUMP SSU1"/>
    <property type="match status" value="1"/>
</dbReference>
<reference evidence="8 9" key="1">
    <citation type="submission" date="2016-12" db="EMBL/GenBank/DDBJ databases">
        <title>Complete genome sequence of Thauera chlorobenzoica, a Betaproteobacterium degrading haloaromatics anaerobically to CO2 and halides.</title>
        <authorList>
            <person name="Goris T."/>
            <person name="Mergelsberg M."/>
            <person name="Boll M."/>
        </authorList>
    </citation>
    <scope>NUCLEOTIDE SEQUENCE [LARGE SCALE GENOMIC DNA]</scope>
    <source>
        <strain evidence="8 9">3CB1</strain>
    </source>
</reference>
<dbReference type="GO" id="GO:0000319">
    <property type="term" value="F:sulfite transmembrane transporter activity"/>
    <property type="evidence" value="ECO:0007669"/>
    <property type="project" value="TreeGrafter"/>
</dbReference>
<keyword evidence="4" id="KW-1003">Cell membrane</keyword>
<dbReference type="CDD" id="cd09319">
    <property type="entry name" value="TDT_like_1"/>
    <property type="match status" value="1"/>
</dbReference>
<dbReference type="STRING" id="96773.Tchl_1625"/>
<evidence type="ECO:0000256" key="5">
    <source>
        <dbReference type="ARBA" id="ARBA00022692"/>
    </source>
</evidence>
<keyword evidence="7" id="KW-0472">Membrane</keyword>
<name>A0A1H5WRJ2_9RHOO</name>
<dbReference type="InterPro" id="IPR004695">
    <property type="entry name" value="SLAC1/Mae1/Ssu1/TehA"/>
</dbReference>
<gene>
    <name evidence="8" type="ORF">Tchl_1625</name>
</gene>
<evidence type="ECO:0000256" key="7">
    <source>
        <dbReference type="ARBA" id="ARBA00023136"/>
    </source>
</evidence>
<evidence type="ECO:0000313" key="9">
    <source>
        <dbReference type="Proteomes" id="UP000185739"/>
    </source>
</evidence>
<dbReference type="Gene3D" id="1.50.10.150">
    <property type="entry name" value="Voltage-dependent anion channel"/>
    <property type="match status" value="1"/>
</dbReference>
<organism evidence="8 9">
    <name type="scientific">Thauera chlorobenzoica</name>
    <dbReference type="NCBI Taxonomy" id="96773"/>
    <lineage>
        <taxon>Bacteria</taxon>
        <taxon>Pseudomonadati</taxon>
        <taxon>Pseudomonadota</taxon>
        <taxon>Betaproteobacteria</taxon>
        <taxon>Rhodocyclales</taxon>
        <taxon>Zoogloeaceae</taxon>
        <taxon>Thauera</taxon>
    </lineage>
</organism>
<comment type="similarity">
    <text evidence="2">Belongs to the tellurite-resistance/dicarboxylate transporter (TDT) family.</text>
</comment>
<dbReference type="InterPro" id="IPR051629">
    <property type="entry name" value="Sulfite_efflux_TDT"/>
</dbReference>
<protein>
    <submittedName>
        <fullName evidence="8">C4-dicarboxylate transporter/malic acid transport protein</fullName>
    </submittedName>
</protein>
<dbReference type="OrthoDB" id="958273at2"/>
<keyword evidence="3" id="KW-0813">Transport</keyword>
<keyword evidence="5" id="KW-0812">Transmembrane</keyword>
<keyword evidence="6" id="KW-1133">Transmembrane helix</keyword>
<evidence type="ECO:0000256" key="4">
    <source>
        <dbReference type="ARBA" id="ARBA00022475"/>
    </source>
</evidence>
<keyword evidence="9" id="KW-1185">Reference proteome</keyword>
<dbReference type="GO" id="GO:0005886">
    <property type="term" value="C:plasma membrane"/>
    <property type="evidence" value="ECO:0007669"/>
    <property type="project" value="UniProtKB-SubCell"/>
</dbReference>
<proteinExistence type="inferred from homology"/>